<dbReference type="PROSITE" id="PS50987">
    <property type="entry name" value="HTH_ARSR_2"/>
    <property type="match status" value="1"/>
</dbReference>
<feature type="domain" description="HTH arsR-type" evidence="4">
    <location>
        <begin position="10"/>
        <end position="105"/>
    </location>
</feature>
<accession>A0ABW2PMQ3</accession>
<evidence type="ECO:0000259" key="4">
    <source>
        <dbReference type="PROSITE" id="PS50987"/>
    </source>
</evidence>
<keyword evidence="2" id="KW-0238">DNA-binding</keyword>
<dbReference type="SUPFAM" id="SSF46785">
    <property type="entry name" value="Winged helix' DNA-binding domain"/>
    <property type="match status" value="1"/>
</dbReference>
<dbReference type="SMART" id="SM00418">
    <property type="entry name" value="HTH_ARSR"/>
    <property type="match status" value="1"/>
</dbReference>
<evidence type="ECO:0000256" key="1">
    <source>
        <dbReference type="ARBA" id="ARBA00023015"/>
    </source>
</evidence>
<organism evidence="5 6">
    <name type="scientific">Exiguobacterium aestuarii</name>
    <dbReference type="NCBI Taxonomy" id="273527"/>
    <lineage>
        <taxon>Bacteria</taxon>
        <taxon>Bacillati</taxon>
        <taxon>Bacillota</taxon>
        <taxon>Bacilli</taxon>
        <taxon>Bacillales</taxon>
        <taxon>Bacillales Family XII. Incertae Sedis</taxon>
        <taxon>Exiguobacterium</taxon>
    </lineage>
</organism>
<evidence type="ECO:0000256" key="3">
    <source>
        <dbReference type="ARBA" id="ARBA00023163"/>
    </source>
</evidence>
<dbReference type="PRINTS" id="PR00778">
    <property type="entry name" value="HTHARSR"/>
</dbReference>
<dbReference type="EMBL" id="JBHTCE010000001">
    <property type="protein sequence ID" value="MFC7389812.1"/>
    <property type="molecule type" value="Genomic_DNA"/>
</dbReference>
<sequence length="107" mass="12092">MKQPDATPELSLSLFEDAIPLFQVLADVNRQRIIVEIAKHERLNVNQIDEKIELSRPAISHHLKLLRQAGIVSSEKVGTENFYFLTLEDAVGLLKALTRAIEDECIL</sequence>
<keyword evidence="1" id="KW-0805">Transcription regulation</keyword>
<protein>
    <submittedName>
        <fullName evidence="5">ArsR/SmtB family transcription factor</fullName>
    </submittedName>
</protein>
<dbReference type="RefSeq" id="WP_214788098.1">
    <property type="nucleotide sequence ID" value="NZ_JANIEL010000002.1"/>
</dbReference>
<comment type="caution">
    <text evidence="5">The sequence shown here is derived from an EMBL/GenBank/DDBJ whole genome shotgun (WGS) entry which is preliminary data.</text>
</comment>
<dbReference type="InterPro" id="IPR036390">
    <property type="entry name" value="WH_DNA-bd_sf"/>
</dbReference>
<keyword evidence="6" id="KW-1185">Reference proteome</keyword>
<dbReference type="CDD" id="cd00090">
    <property type="entry name" value="HTH_ARSR"/>
    <property type="match status" value="1"/>
</dbReference>
<dbReference type="InterPro" id="IPR001845">
    <property type="entry name" value="HTH_ArsR_DNA-bd_dom"/>
</dbReference>
<keyword evidence="3" id="KW-0804">Transcription</keyword>
<evidence type="ECO:0000313" key="6">
    <source>
        <dbReference type="Proteomes" id="UP001596439"/>
    </source>
</evidence>
<dbReference type="InterPro" id="IPR051081">
    <property type="entry name" value="HTH_MetalResp_TranReg"/>
</dbReference>
<evidence type="ECO:0000256" key="2">
    <source>
        <dbReference type="ARBA" id="ARBA00023125"/>
    </source>
</evidence>
<dbReference type="Proteomes" id="UP001596439">
    <property type="component" value="Unassembled WGS sequence"/>
</dbReference>
<dbReference type="Pfam" id="PF01022">
    <property type="entry name" value="HTH_5"/>
    <property type="match status" value="1"/>
</dbReference>
<dbReference type="Gene3D" id="1.10.10.10">
    <property type="entry name" value="Winged helix-like DNA-binding domain superfamily/Winged helix DNA-binding domain"/>
    <property type="match status" value="1"/>
</dbReference>
<gene>
    <name evidence="5" type="ORF">ACFQO8_06610</name>
</gene>
<dbReference type="NCBIfam" id="NF033788">
    <property type="entry name" value="HTH_metalloreg"/>
    <property type="match status" value="1"/>
</dbReference>
<dbReference type="PANTHER" id="PTHR33154">
    <property type="entry name" value="TRANSCRIPTIONAL REGULATOR, ARSR FAMILY"/>
    <property type="match status" value="1"/>
</dbReference>
<reference evidence="6" key="1">
    <citation type="journal article" date="2019" name="Int. J. Syst. Evol. Microbiol.">
        <title>The Global Catalogue of Microorganisms (GCM) 10K type strain sequencing project: providing services to taxonomists for standard genome sequencing and annotation.</title>
        <authorList>
            <consortium name="The Broad Institute Genomics Platform"/>
            <consortium name="The Broad Institute Genome Sequencing Center for Infectious Disease"/>
            <person name="Wu L."/>
            <person name="Ma J."/>
        </authorList>
    </citation>
    <scope>NUCLEOTIDE SEQUENCE [LARGE SCALE GENOMIC DNA]</scope>
    <source>
        <strain evidence="6">CCUG 55590</strain>
    </source>
</reference>
<dbReference type="InterPro" id="IPR036388">
    <property type="entry name" value="WH-like_DNA-bd_sf"/>
</dbReference>
<dbReference type="PANTHER" id="PTHR33154:SF35">
    <property type="entry name" value="TRANSCRIPTIONAL REGULATOR, ARSR FAMILY"/>
    <property type="match status" value="1"/>
</dbReference>
<dbReference type="InterPro" id="IPR011991">
    <property type="entry name" value="ArsR-like_HTH"/>
</dbReference>
<name>A0ABW2PMQ3_9BACL</name>
<evidence type="ECO:0000313" key="5">
    <source>
        <dbReference type="EMBL" id="MFC7389812.1"/>
    </source>
</evidence>
<proteinExistence type="predicted"/>